<feature type="transmembrane region" description="Helical" evidence="8">
    <location>
        <begin position="99"/>
        <end position="125"/>
    </location>
</feature>
<keyword evidence="4" id="KW-0997">Cell inner membrane</keyword>
<feature type="transmembrane region" description="Helical" evidence="8">
    <location>
        <begin position="44"/>
        <end position="62"/>
    </location>
</feature>
<comment type="caution">
    <text evidence="10">The sequence shown here is derived from an EMBL/GenBank/DDBJ whole genome shotgun (WGS) entry which is preliminary data.</text>
</comment>
<feature type="transmembrane region" description="Helical" evidence="8">
    <location>
        <begin position="238"/>
        <end position="257"/>
    </location>
</feature>
<feature type="transmembrane region" description="Helical" evidence="8">
    <location>
        <begin position="293"/>
        <end position="316"/>
    </location>
</feature>
<evidence type="ECO:0000256" key="2">
    <source>
        <dbReference type="ARBA" id="ARBA00022448"/>
    </source>
</evidence>
<sequence length="387" mass="43322">MDSRQGLPYWRLSAFYAAYFALLGGFAPFWGLYLKDIGFSGSEIGQLMAIFMATRLVAPNLWGWLADKRKRRLGIIRLGALLSCLTLVLLWWARDFWQMALAMMVFTFFLNAVLPQFEVVTLQYLGLKRARYSQIRLWGSLGFVAIVVLVGWALKLWSIQGLPLLLVGLGVLMVCSTWLVQEPRAELESAQAGASFWARLAVPQVWLFYFIFMLAQISHGPFNTFYSIFMEEQGFDSLQIGGLWAVGVVAEILVFIGMHRLMRWGVARLMLWALAITVLRWLLVAAYPGWLPLVLFTQLMHAATFGIMHACGVHLVQQFFSGGNEGQGQALFSSFSYGVGGALGALLSGYVWQHWGHGESFAVAAVVALLAWLLAWRGLRNLSSDSE</sequence>
<feature type="transmembrane region" description="Helical" evidence="8">
    <location>
        <begin position="337"/>
        <end position="355"/>
    </location>
</feature>
<dbReference type="InterPro" id="IPR026032">
    <property type="entry name" value="HcaT-like"/>
</dbReference>
<dbReference type="InterPro" id="IPR036259">
    <property type="entry name" value="MFS_trans_sf"/>
</dbReference>
<feature type="transmembrane region" description="Helical" evidence="8">
    <location>
        <begin position="160"/>
        <end position="180"/>
    </location>
</feature>
<keyword evidence="11" id="KW-1185">Reference proteome</keyword>
<evidence type="ECO:0000256" key="4">
    <source>
        <dbReference type="ARBA" id="ARBA00022519"/>
    </source>
</evidence>
<keyword evidence="2" id="KW-0813">Transport</keyword>
<dbReference type="EMBL" id="JBHLZN010000001">
    <property type="protein sequence ID" value="MFB9885640.1"/>
    <property type="molecule type" value="Genomic_DNA"/>
</dbReference>
<feature type="transmembrane region" description="Helical" evidence="8">
    <location>
        <begin position="74"/>
        <end position="93"/>
    </location>
</feature>
<feature type="transmembrane region" description="Helical" evidence="8">
    <location>
        <begin position="200"/>
        <end position="218"/>
    </location>
</feature>
<dbReference type="SUPFAM" id="SSF103473">
    <property type="entry name" value="MFS general substrate transporter"/>
    <property type="match status" value="1"/>
</dbReference>
<evidence type="ECO:0000256" key="3">
    <source>
        <dbReference type="ARBA" id="ARBA00022475"/>
    </source>
</evidence>
<gene>
    <name evidence="10" type="ORF">ACFFLH_04370</name>
</gene>
<keyword evidence="3" id="KW-1003">Cell membrane</keyword>
<evidence type="ECO:0000313" key="10">
    <source>
        <dbReference type="EMBL" id="MFB9885640.1"/>
    </source>
</evidence>
<accession>A0ABV5Z8Q9</accession>
<dbReference type="PANTHER" id="PTHR23522">
    <property type="entry name" value="BLL5896 PROTEIN"/>
    <property type="match status" value="1"/>
</dbReference>
<keyword evidence="7 8" id="KW-0472">Membrane</keyword>
<dbReference type="PANTHER" id="PTHR23522:SF10">
    <property type="entry name" value="3-PHENYLPROPIONIC ACID TRANSPORTER-RELATED"/>
    <property type="match status" value="1"/>
</dbReference>
<evidence type="ECO:0000256" key="5">
    <source>
        <dbReference type="ARBA" id="ARBA00022692"/>
    </source>
</evidence>
<dbReference type="PIRSF" id="PIRSF004925">
    <property type="entry name" value="HcaT"/>
    <property type="match status" value="1"/>
</dbReference>
<organism evidence="10 11">
    <name type="scientific">Balneatrix alpica</name>
    <dbReference type="NCBI Taxonomy" id="75684"/>
    <lineage>
        <taxon>Bacteria</taxon>
        <taxon>Pseudomonadati</taxon>
        <taxon>Pseudomonadota</taxon>
        <taxon>Gammaproteobacteria</taxon>
        <taxon>Oceanospirillales</taxon>
        <taxon>Balneatrichaceae</taxon>
        <taxon>Balneatrix</taxon>
    </lineage>
</organism>
<dbReference type="Proteomes" id="UP001589628">
    <property type="component" value="Unassembled WGS sequence"/>
</dbReference>
<feature type="transmembrane region" description="Helical" evidence="8">
    <location>
        <begin position="137"/>
        <end position="154"/>
    </location>
</feature>
<dbReference type="RefSeq" id="WP_051527805.1">
    <property type="nucleotide sequence ID" value="NZ_JAUESS010000005.1"/>
</dbReference>
<comment type="subcellular location">
    <subcellularLocation>
        <location evidence="1">Cell inner membrane</location>
        <topology evidence="1">Multi-pass membrane protein</topology>
    </subcellularLocation>
</comment>
<evidence type="ECO:0000259" key="9">
    <source>
        <dbReference type="Pfam" id="PF12832"/>
    </source>
</evidence>
<reference evidence="10 11" key="1">
    <citation type="submission" date="2024-09" db="EMBL/GenBank/DDBJ databases">
        <authorList>
            <person name="Sun Q."/>
            <person name="Mori K."/>
        </authorList>
    </citation>
    <scope>NUCLEOTIDE SEQUENCE [LARGE SCALE GENOMIC DNA]</scope>
    <source>
        <strain evidence="10 11">ATCC 51285</strain>
    </source>
</reference>
<feature type="domain" description="Major facilitator superfamily associated" evidence="9">
    <location>
        <begin position="9"/>
        <end position="361"/>
    </location>
</feature>
<dbReference type="Pfam" id="PF12832">
    <property type="entry name" value="MFS_1_like"/>
    <property type="match status" value="1"/>
</dbReference>
<evidence type="ECO:0000256" key="1">
    <source>
        <dbReference type="ARBA" id="ARBA00004429"/>
    </source>
</evidence>
<feature type="transmembrane region" description="Helical" evidence="8">
    <location>
        <begin position="361"/>
        <end position="379"/>
    </location>
</feature>
<dbReference type="NCBIfam" id="NF037955">
    <property type="entry name" value="mfs"/>
    <property type="match status" value="1"/>
</dbReference>
<name>A0ABV5Z8Q9_9GAMM</name>
<keyword evidence="5 8" id="KW-0812">Transmembrane</keyword>
<keyword evidence="6 8" id="KW-1133">Transmembrane helix</keyword>
<dbReference type="Gene3D" id="1.20.1250.20">
    <property type="entry name" value="MFS general substrate transporter like domains"/>
    <property type="match status" value="2"/>
</dbReference>
<evidence type="ECO:0000256" key="6">
    <source>
        <dbReference type="ARBA" id="ARBA00022989"/>
    </source>
</evidence>
<evidence type="ECO:0000256" key="7">
    <source>
        <dbReference type="ARBA" id="ARBA00023136"/>
    </source>
</evidence>
<evidence type="ECO:0000256" key="8">
    <source>
        <dbReference type="SAM" id="Phobius"/>
    </source>
</evidence>
<protein>
    <submittedName>
        <fullName evidence="10">MFS transporter</fullName>
    </submittedName>
</protein>
<dbReference type="InterPro" id="IPR024989">
    <property type="entry name" value="MFS_assoc_dom"/>
</dbReference>
<feature type="transmembrane region" description="Helical" evidence="8">
    <location>
        <begin position="269"/>
        <end position="287"/>
    </location>
</feature>
<feature type="transmembrane region" description="Helical" evidence="8">
    <location>
        <begin position="12"/>
        <end position="32"/>
    </location>
</feature>
<proteinExistence type="predicted"/>
<evidence type="ECO:0000313" key="11">
    <source>
        <dbReference type="Proteomes" id="UP001589628"/>
    </source>
</evidence>